<reference evidence="8" key="1">
    <citation type="journal article" date="2018" name="Gigascience">
        <title>Genome assembly of the Pink Ipe (Handroanthus impetiginosus, Bignoniaceae), a highly valued, ecologically keystone Neotropical timber forest tree.</title>
        <authorList>
            <person name="Silva-Junior O.B."/>
            <person name="Grattapaglia D."/>
            <person name="Novaes E."/>
            <person name="Collevatti R.G."/>
        </authorList>
    </citation>
    <scope>NUCLEOTIDE SEQUENCE [LARGE SCALE GENOMIC DNA]</scope>
    <source>
        <strain evidence="8">cv. UFG-1</strain>
    </source>
</reference>
<comment type="similarity">
    <text evidence="2">Belongs to the CDI family. ICK/KRP subfamily.</text>
</comment>
<dbReference type="PANTHER" id="PTHR46776">
    <property type="entry name" value="CYCLIN-DEPENDENT KINASE INHIBITOR 4-RELATED"/>
    <property type="match status" value="1"/>
</dbReference>
<evidence type="ECO:0000256" key="2">
    <source>
        <dbReference type="ARBA" id="ARBA00010274"/>
    </source>
</evidence>
<name>A0A2G9G5S3_9LAMI</name>
<proteinExistence type="inferred from homology"/>
<dbReference type="Proteomes" id="UP000231279">
    <property type="component" value="Unassembled WGS sequence"/>
</dbReference>
<dbReference type="EMBL" id="NKXS01006817">
    <property type="protein sequence ID" value="PIN00666.1"/>
    <property type="molecule type" value="Genomic_DNA"/>
</dbReference>
<dbReference type="GO" id="GO:0004861">
    <property type="term" value="F:cyclin-dependent protein serine/threonine kinase inhibitor activity"/>
    <property type="evidence" value="ECO:0007669"/>
    <property type="project" value="InterPro"/>
</dbReference>
<feature type="domain" description="Cyclin-dependent kinase inhibitor" evidence="6">
    <location>
        <begin position="60"/>
        <end position="103"/>
    </location>
</feature>
<evidence type="ECO:0000256" key="4">
    <source>
        <dbReference type="ARBA" id="ARBA00023306"/>
    </source>
</evidence>
<dbReference type="GO" id="GO:0005654">
    <property type="term" value="C:nucleoplasm"/>
    <property type="evidence" value="ECO:0007669"/>
    <property type="project" value="UniProtKB-SubCell"/>
</dbReference>
<dbReference type="AlphaFoldDB" id="A0A2G9G5S3"/>
<dbReference type="Pfam" id="PF02234">
    <property type="entry name" value="CDI"/>
    <property type="match status" value="1"/>
</dbReference>
<protein>
    <recommendedName>
        <fullName evidence="6">Cyclin-dependent kinase inhibitor domain-containing protein</fullName>
    </recommendedName>
</protein>
<dbReference type="GO" id="GO:0051726">
    <property type="term" value="P:regulation of cell cycle"/>
    <property type="evidence" value="ECO:0007669"/>
    <property type="project" value="InterPro"/>
</dbReference>
<comment type="subcellular location">
    <subcellularLocation>
        <location evidence="1">Nucleus</location>
        <location evidence="1">Nucleoplasm</location>
    </subcellularLocation>
</comment>
<feature type="region of interest" description="Disordered" evidence="5">
    <location>
        <begin position="1"/>
        <end position="53"/>
    </location>
</feature>
<dbReference type="OrthoDB" id="6373236at2759"/>
<evidence type="ECO:0000256" key="5">
    <source>
        <dbReference type="SAM" id="MobiDB-lite"/>
    </source>
</evidence>
<keyword evidence="4" id="KW-0131">Cell cycle</keyword>
<evidence type="ECO:0000313" key="7">
    <source>
        <dbReference type="EMBL" id="PIN00666.1"/>
    </source>
</evidence>
<organism evidence="7 8">
    <name type="scientific">Handroanthus impetiginosus</name>
    <dbReference type="NCBI Taxonomy" id="429701"/>
    <lineage>
        <taxon>Eukaryota</taxon>
        <taxon>Viridiplantae</taxon>
        <taxon>Streptophyta</taxon>
        <taxon>Embryophyta</taxon>
        <taxon>Tracheophyta</taxon>
        <taxon>Spermatophyta</taxon>
        <taxon>Magnoliopsida</taxon>
        <taxon>eudicotyledons</taxon>
        <taxon>Gunneridae</taxon>
        <taxon>Pentapetalae</taxon>
        <taxon>asterids</taxon>
        <taxon>lamiids</taxon>
        <taxon>Lamiales</taxon>
        <taxon>Bignoniaceae</taxon>
        <taxon>Crescentiina</taxon>
        <taxon>Tabebuia alliance</taxon>
        <taxon>Handroanthus</taxon>
    </lineage>
</organism>
<evidence type="ECO:0000313" key="8">
    <source>
        <dbReference type="Proteomes" id="UP000231279"/>
    </source>
</evidence>
<evidence type="ECO:0000259" key="6">
    <source>
        <dbReference type="Pfam" id="PF02234"/>
    </source>
</evidence>
<comment type="caution">
    <text evidence="7">The sequence shown here is derived from an EMBL/GenBank/DDBJ whole genome shotgun (WGS) entry which is preliminary data.</text>
</comment>
<dbReference type="InterPro" id="IPR044898">
    <property type="entry name" value="CDI_dom_sf"/>
</dbReference>
<dbReference type="InterPro" id="IPR044275">
    <property type="entry name" value="KRP"/>
</dbReference>
<evidence type="ECO:0000256" key="3">
    <source>
        <dbReference type="ARBA" id="ARBA00023013"/>
    </source>
</evidence>
<dbReference type="InterPro" id="IPR003175">
    <property type="entry name" value="CDI_dom"/>
</dbReference>
<dbReference type="Gene3D" id="4.10.365.10">
    <property type="entry name" value="p27"/>
    <property type="match status" value="1"/>
</dbReference>
<accession>A0A2G9G5S3</accession>
<sequence>MGISTSNGVFREGTPTSDLWGDSEQDILMDSSSATTSQPISPPPASPCKKISASAAKSKPSAAELEEFFSAAEKYVQKRFSEKYNYDIVKDVPLEGRYQWVRLHP</sequence>
<dbReference type="STRING" id="429701.A0A2G9G5S3"/>
<gene>
    <name evidence="7" type="ORF">CDL12_26829</name>
</gene>
<keyword evidence="3" id="KW-0649">Protein kinase inhibitor</keyword>
<keyword evidence="8" id="KW-1185">Reference proteome</keyword>
<evidence type="ECO:0000256" key="1">
    <source>
        <dbReference type="ARBA" id="ARBA00004642"/>
    </source>
</evidence>